<protein>
    <recommendedName>
        <fullName evidence="1">Stage 0 sporulation protein A homolog</fullName>
    </recommendedName>
</protein>
<dbReference type="InterPro" id="IPR011006">
    <property type="entry name" value="CheY-like_superfamily"/>
</dbReference>
<feature type="domain" description="HTH araC/xylS-type" evidence="7">
    <location>
        <begin position="477"/>
        <end position="575"/>
    </location>
</feature>
<keyword evidence="2" id="KW-0805">Transcription regulation</keyword>
<accession>A0A6N7WA29</accession>
<dbReference type="PROSITE" id="PS00041">
    <property type="entry name" value="HTH_ARAC_FAMILY_1"/>
    <property type="match status" value="1"/>
</dbReference>
<dbReference type="AlphaFoldDB" id="A0A6N7WA29"/>
<evidence type="ECO:0000256" key="6">
    <source>
        <dbReference type="PROSITE-ProRule" id="PRU00169"/>
    </source>
</evidence>
<dbReference type="SUPFAM" id="SSF52172">
    <property type="entry name" value="CheY-like"/>
    <property type="match status" value="1"/>
</dbReference>
<feature type="modified residue" description="4-aspartylphosphate" evidence="6">
    <location>
        <position position="95"/>
    </location>
</feature>
<evidence type="ECO:0000256" key="3">
    <source>
        <dbReference type="ARBA" id="ARBA00023125"/>
    </source>
</evidence>
<comment type="function">
    <text evidence="5">May play the central regulatory role in sporulation. It may be an element of the effector pathway responsible for the activation of sporulation genes in response to nutritional stress. Spo0A may act in concert with spo0H (a sigma factor) to control the expression of some genes that are critical to the sporulation process.</text>
</comment>
<dbReference type="GO" id="GO:0043565">
    <property type="term" value="F:sequence-specific DNA binding"/>
    <property type="evidence" value="ECO:0007669"/>
    <property type="project" value="InterPro"/>
</dbReference>
<dbReference type="RefSeq" id="WP_154468414.1">
    <property type="nucleotide sequence ID" value="NZ_VUMI01000131.1"/>
</dbReference>
<dbReference type="EMBL" id="VUMI01000131">
    <property type="protein sequence ID" value="MSS92121.1"/>
    <property type="molecule type" value="Genomic_DNA"/>
</dbReference>
<evidence type="ECO:0000313" key="10">
    <source>
        <dbReference type="Proteomes" id="UP000436047"/>
    </source>
</evidence>
<reference evidence="9 10" key="1">
    <citation type="submission" date="2019-08" db="EMBL/GenBank/DDBJ databases">
        <title>In-depth cultivation of the pig gut microbiome towards novel bacterial diversity and tailored functional studies.</title>
        <authorList>
            <person name="Wylensek D."/>
            <person name="Hitch T.C.A."/>
            <person name="Clavel T."/>
        </authorList>
    </citation>
    <scope>NUCLEOTIDE SEQUENCE [LARGE SCALE GENOMIC DNA]</scope>
    <source>
        <strain evidence="9 10">WCA-389-WT-23B</strain>
    </source>
</reference>
<feature type="domain" description="Response regulatory" evidence="8">
    <location>
        <begin position="43"/>
        <end position="160"/>
    </location>
</feature>
<evidence type="ECO:0000313" key="9">
    <source>
        <dbReference type="EMBL" id="MSS92121.1"/>
    </source>
</evidence>
<organism evidence="9 10">
    <name type="scientific">Eisenbergiella porci</name>
    <dbReference type="NCBI Taxonomy" id="2652274"/>
    <lineage>
        <taxon>Bacteria</taxon>
        <taxon>Bacillati</taxon>
        <taxon>Bacillota</taxon>
        <taxon>Clostridia</taxon>
        <taxon>Lachnospirales</taxon>
        <taxon>Lachnospiraceae</taxon>
        <taxon>Eisenbergiella</taxon>
    </lineage>
</organism>
<sequence length="578" mass="68314">MATVQRKDKKGYCTACAIWFKTKRIKLNTKENFQKAGGGVMFNLLIVDDEIEILEGLQEMFLYDFPEELEVYTAVSGKKALTVLDKVKCDVVLTDIKMPGMNGMELYQHIRENWPRAKVVFLTGFRDHEVLYEVIQNKEIRYLLKTEEDQKIKDTVLDALIEIRREKEEFRLEEYRSELFKKAKYWLQKEFLERIIFGKMEQETDQDILEELEIEIEGKDPFYLFVGRIDQKFPIIEMDILEKMILIIRQTMPRILKIHICVLEHCYLSLMIQPRLIDDYTDWNRIFYISSGALEEIQSIFMTQLQIKVPFAISKKEILFGQLREQYYFLKENLSTIIQEEEPGILTVNEKEKVGRQMDNKAALMKLPLLNSYLEQEKKHEFQVVLKEIITPLLSGASKHDIGALELYYNVAMVFLRYINMNELGEKLPFHIALYKLTNAEDFYDWNEAYCYLKQLTEFLFQIKTENSGYYRDEVVLRVEAYIRSHLNSDLSLTALADIGGFNASYLSRIFKQKNHCNLSEYIVNERIKAAKRLLLETNEKINRIGEEVGYFTPHSFTRVFKNSEGISPVEFRIRYKK</sequence>
<evidence type="ECO:0000259" key="8">
    <source>
        <dbReference type="PROSITE" id="PS50110"/>
    </source>
</evidence>
<evidence type="ECO:0000256" key="1">
    <source>
        <dbReference type="ARBA" id="ARBA00018672"/>
    </source>
</evidence>
<dbReference type="Pfam" id="PF12833">
    <property type="entry name" value="HTH_18"/>
    <property type="match status" value="1"/>
</dbReference>
<proteinExistence type="predicted"/>
<dbReference type="SMART" id="SM00342">
    <property type="entry name" value="HTH_ARAC"/>
    <property type="match status" value="1"/>
</dbReference>
<keyword evidence="6" id="KW-0597">Phosphoprotein</keyword>
<dbReference type="SMART" id="SM00448">
    <property type="entry name" value="REC"/>
    <property type="match status" value="1"/>
</dbReference>
<dbReference type="InterPro" id="IPR009057">
    <property type="entry name" value="Homeodomain-like_sf"/>
</dbReference>
<dbReference type="CDD" id="cd17536">
    <property type="entry name" value="REC_YesN-like"/>
    <property type="match status" value="1"/>
</dbReference>
<dbReference type="InterPro" id="IPR018060">
    <property type="entry name" value="HTH_AraC"/>
</dbReference>
<name>A0A6N7WA29_9FIRM</name>
<dbReference type="Proteomes" id="UP000436047">
    <property type="component" value="Unassembled WGS sequence"/>
</dbReference>
<gene>
    <name evidence="9" type="ORF">FYJ45_29165</name>
</gene>
<dbReference type="PROSITE" id="PS01124">
    <property type="entry name" value="HTH_ARAC_FAMILY_2"/>
    <property type="match status" value="1"/>
</dbReference>
<evidence type="ECO:0000256" key="5">
    <source>
        <dbReference type="ARBA" id="ARBA00024867"/>
    </source>
</evidence>
<dbReference type="GO" id="GO:0003700">
    <property type="term" value="F:DNA-binding transcription factor activity"/>
    <property type="evidence" value="ECO:0007669"/>
    <property type="project" value="InterPro"/>
</dbReference>
<dbReference type="InterPro" id="IPR018062">
    <property type="entry name" value="HTH_AraC-typ_CS"/>
</dbReference>
<evidence type="ECO:0000256" key="4">
    <source>
        <dbReference type="ARBA" id="ARBA00023163"/>
    </source>
</evidence>
<dbReference type="GeneID" id="86057039"/>
<keyword evidence="10" id="KW-1185">Reference proteome</keyword>
<evidence type="ECO:0000256" key="2">
    <source>
        <dbReference type="ARBA" id="ARBA00023015"/>
    </source>
</evidence>
<dbReference type="PROSITE" id="PS50110">
    <property type="entry name" value="RESPONSE_REGULATORY"/>
    <property type="match status" value="1"/>
</dbReference>
<dbReference type="GO" id="GO:0000160">
    <property type="term" value="P:phosphorelay signal transduction system"/>
    <property type="evidence" value="ECO:0007669"/>
    <property type="project" value="InterPro"/>
</dbReference>
<dbReference type="PANTHER" id="PTHR43280">
    <property type="entry name" value="ARAC-FAMILY TRANSCRIPTIONAL REGULATOR"/>
    <property type="match status" value="1"/>
</dbReference>
<dbReference type="InterPro" id="IPR001789">
    <property type="entry name" value="Sig_transdc_resp-reg_receiver"/>
</dbReference>
<evidence type="ECO:0000259" key="7">
    <source>
        <dbReference type="PROSITE" id="PS01124"/>
    </source>
</evidence>
<keyword evidence="3" id="KW-0238">DNA-binding</keyword>
<dbReference type="PANTHER" id="PTHR43280:SF28">
    <property type="entry name" value="HTH-TYPE TRANSCRIPTIONAL ACTIVATOR RHAS"/>
    <property type="match status" value="1"/>
</dbReference>
<dbReference type="Gene3D" id="1.10.10.60">
    <property type="entry name" value="Homeodomain-like"/>
    <property type="match status" value="2"/>
</dbReference>
<dbReference type="SUPFAM" id="SSF46689">
    <property type="entry name" value="Homeodomain-like"/>
    <property type="match status" value="2"/>
</dbReference>
<keyword evidence="4" id="KW-0804">Transcription</keyword>
<dbReference type="Pfam" id="PF00072">
    <property type="entry name" value="Response_reg"/>
    <property type="match status" value="1"/>
</dbReference>
<dbReference type="Gene3D" id="3.40.50.2300">
    <property type="match status" value="1"/>
</dbReference>
<comment type="caution">
    <text evidence="9">The sequence shown here is derived from an EMBL/GenBank/DDBJ whole genome shotgun (WGS) entry which is preliminary data.</text>
</comment>